<dbReference type="Gene3D" id="3.40.50.300">
    <property type="entry name" value="P-loop containing nucleotide triphosphate hydrolases"/>
    <property type="match status" value="1"/>
</dbReference>
<dbReference type="SUPFAM" id="SSF52540">
    <property type="entry name" value="P-loop containing nucleoside triphosphate hydrolases"/>
    <property type="match status" value="1"/>
</dbReference>
<feature type="domain" description="Helicase C-terminal" evidence="1">
    <location>
        <begin position="65"/>
        <end position="216"/>
    </location>
</feature>
<dbReference type="OrthoDB" id="4161342at2759"/>
<dbReference type="InterPro" id="IPR001650">
    <property type="entry name" value="Helicase_C-like"/>
</dbReference>
<dbReference type="InterPro" id="IPR027417">
    <property type="entry name" value="P-loop_NTPase"/>
</dbReference>
<reference evidence="2 3" key="1">
    <citation type="submission" date="2018-08" db="EMBL/GenBank/DDBJ databases">
        <title>Draft genome of the lignicolous fungus Coniochaeta pulveracea.</title>
        <authorList>
            <person name="Borstlap C.J."/>
            <person name="De Witt R.N."/>
            <person name="Botha A."/>
            <person name="Volschenk H."/>
        </authorList>
    </citation>
    <scope>NUCLEOTIDE SEQUENCE [LARGE SCALE GENOMIC DNA]</scope>
    <source>
        <strain evidence="2 3">CAB683</strain>
    </source>
</reference>
<evidence type="ECO:0000259" key="1">
    <source>
        <dbReference type="PROSITE" id="PS51194"/>
    </source>
</evidence>
<evidence type="ECO:0000313" key="3">
    <source>
        <dbReference type="Proteomes" id="UP000275385"/>
    </source>
</evidence>
<dbReference type="PROSITE" id="PS51194">
    <property type="entry name" value="HELICASE_CTER"/>
    <property type="match status" value="1"/>
</dbReference>
<name>A0A420YIG1_9PEZI</name>
<accession>A0A420YIG1</accession>
<dbReference type="EMBL" id="QVQW01000008">
    <property type="protein sequence ID" value="RKU47660.1"/>
    <property type="molecule type" value="Genomic_DNA"/>
</dbReference>
<dbReference type="Proteomes" id="UP000275385">
    <property type="component" value="Unassembled WGS sequence"/>
</dbReference>
<dbReference type="SMART" id="SM00490">
    <property type="entry name" value="HELICc"/>
    <property type="match status" value="1"/>
</dbReference>
<comment type="caution">
    <text evidence="2">The sequence shown here is derived from an EMBL/GenBank/DDBJ whole genome shotgun (WGS) entry which is preliminary data.</text>
</comment>
<keyword evidence="3" id="KW-1185">Reference proteome</keyword>
<dbReference type="Pfam" id="PF00271">
    <property type="entry name" value="Helicase_C"/>
    <property type="match status" value="1"/>
</dbReference>
<evidence type="ECO:0000313" key="2">
    <source>
        <dbReference type="EMBL" id="RKU47660.1"/>
    </source>
</evidence>
<gene>
    <name evidence="2" type="ORF">DL546_008956</name>
</gene>
<proteinExistence type="predicted"/>
<organism evidence="2 3">
    <name type="scientific">Coniochaeta pulveracea</name>
    <dbReference type="NCBI Taxonomy" id="177199"/>
    <lineage>
        <taxon>Eukaryota</taxon>
        <taxon>Fungi</taxon>
        <taxon>Dikarya</taxon>
        <taxon>Ascomycota</taxon>
        <taxon>Pezizomycotina</taxon>
        <taxon>Sordariomycetes</taxon>
        <taxon>Sordariomycetidae</taxon>
        <taxon>Coniochaetales</taxon>
        <taxon>Coniochaetaceae</taxon>
        <taxon>Coniochaeta</taxon>
    </lineage>
</organism>
<sequence length="221" mass="25406">MIAAKENEDNRDPAKMPAFIALTSDIIKDSPLLDRIWYHFQNMETDRNSRPLKDTAGNLLPWSQRDDRKLKKMVIITPTLAESIFVYLALRRRLQEANNTSRVVLLHADMKSSAKQAMTTDFQNLTPRSARILVTPFDVGGTGINLQTANYTILTGPLRTKELEKQAFARTNREGQYLRLHQWLFLDDDNPAHRLICARQAGRKVKGDPFDLEKELELEEE</sequence>
<protein>
    <recommendedName>
        <fullName evidence="1">Helicase C-terminal domain-containing protein</fullName>
    </recommendedName>
</protein>
<dbReference type="AlphaFoldDB" id="A0A420YIG1"/>